<dbReference type="GO" id="GO:0000155">
    <property type="term" value="F:phosphorelay sensor kinase activity"/>
    <property type="evidence" value="ECO:0007669"/>
    <property type="project" value="InterPro"/>
</dbReference>
<evidence type="ECO:0000256" key="2">
    <source>
        <dbReference type="ARBA" id="ARBA00004370"/>
    </source>
</evidence>
<comment type="catalytic activity">
    <reaction evidence="1">
        <text>ATP + protein L-histidine = ADP + protein N-phospho-L-histidine.</text>
        <dbReference type="EC" id="2.7.13.3"/>
    </reaction>
</comment>
<dbReference type="CDD" id="cd00075">
    <property type="entry name" value="HATPase"/>
    <property type="match status" value="1"/>
</dbReference>
<feature type="transmembrane region" description="Helical" evidence="8">
    <location>
        <begin position="7"/>
        <end position="26"/>
    </location>
</feature>
<dbReference type="PANTHER" id="PTHR45453">
    <property type="entry name" value="PHOSPHATE REGULON SENSOR PROTEIN PHOR"/>
    <property type="match status" value="1"/>
</dbReference>
<dbReference type="InterPro" id="IPR003660">
    <property type="entry name" value="HAMP_dom"/>
</dbReference>
<keyword evidence="4" id="KW-0597">Phosphoprotein</keyword>
<protein>
    <recommendedName>
        <fullName evidence="3">histidine kinase</fullName>
        <ecNumber evidence="3">2.7.13.3</ecNumber>
    </recommendedName>
</protein>
<dbReference type="SMART" id="SM00388">
    <property type="entry name" value="HisKA"/>
    <property type="match status" value="1"/>
</dbReference>
<dbReference type="Gene3D" id="3.30.450.20">
    <property type="entry name" value="PAS domain"/>
    <property type="match status" value="3"/>
</dbReference>
<dbReference type="PRINTS" id="PR00344">
    <property type="entry name" value="BCTRLSENSOR"/>
</dbReference>
<keyword evidence="5" id="KW-0808">Transferase</keyword>
<comment type="subcellular location">
    <subcellularLocation>
        <location evidence="2">Membrane</location>
    </subcellularLocation>
</comment>
<dbReference type="PANTHER" id="PTHR45453:SF1">
    <property type="entry name" value="PHOSPHATE REGULON SENSOR PROTEIN PHOR"/>
    <property type="match status" value="1"/>
</dbReference>
<accession>A0A1F7RVQ6</accession>
<dbReference type="PROSITE" id="PS50885">
    <property type="entry name" value="HAMP"/>
    <property type="match status" value="1"/>
</dbReference>
<dbReference type="Pfam" id="PF02518">
    <property type="entry name" value="HATPase_c"/>
    <property type="match status" value="1"/>
</dbReference>
<dbReference type="SUPFAM" id="SSF55785">
    <property type="entry name" value="PYP-like sensor domain (PAS domain)"/>
    <property type="match status" value="1"/>
</dbReference>
<dbReference type="InterPro" id="IPR003661">
    <property type="entry name" value="HisK_dim/P_dom"/>
</dbReference>
<dbReference type="InterPro" id="IPR050351">
    <property type="entry name" value="BphY/WalK/GraS-like"/>
</dbReference>
<proteinExistence type="predicted"/>
<dbReference type="SUPFAM" id="SSF47384">
    <property type="entry name" value="Homodimeric domain of signal transducing histidine kinase"/>
    <property type="match status" value="1"/>
</dbReference>
<evidence type="ECO:0000259" key="9">
    <source>
        <dbReference type="PROSITE" id="PS50109"/>
    </source>
</evidence>
<name>A0A1F7RVQ6_9BACT</name>
<dbReference type="EC" id="2.7.13.3" evidence="3"/>
<dbReference type="SMART" id="SM00304">
    <property type="entry name" value="HAMP"/>
    <property type="match status" value="1"/>
</dbReference>
<evidence type="ECO:0000313" key="12">
    <source>
        <dbReference type="EMBL" id="OGL44977.1"/>
    </source>
</evidence>
<dbReference type="InterPro" id="IPR035965">
    <property type="entry name" value="PAS-like_dom_sf"/>
</dbReference>
<dbReference type="GO" id="GO:0006355">
    <property type="term" value="P:regulation of DNA-templated transcription"/>
    <property type="evidence" value="ECO:0007669"/>
    <property type="project" value="InterPro"/>
</dbReference>
<dbReference type="Pfam" id="PF00512">
    <property type="entry name" value="HisKA"/>
    <property type="match status" value="1"/>
</dbReference>
<dbReference type="Proteomes" id="UP000179266">
    <property type="component" value="Unassembled WGS sequence"/>
</dbReference>
<dbReference type="CDD" id="cd06225">
    <property type="entry name" value="HAMP"/>
    <property type="match status" value="1"/>
</dbReference>
<dbReference type="PROSITE" id="PS50109">
    <property type="entry name" value="HIS_KIN"/>
    <property type="match status" value="1"/>
</dbReference>
<evidence type="ECO:0000256" key="6">
    <source>
        <dbReference type="ARBA" id="ARBA00022777"/>
    </source>
</evidence>
<dbReference type="SMART" id="SM00387">
    <property type="entry name" value="HATPase_c"/>
    <property type="match status" value="1"/>
</dbReference>
<dbReference type="InterPro" id="IPR013767">
    <property type="entry name" value="PAS_fold"/>
</dbReference>
<feature type="domain" description="PAC" evidence="10">
    <location>
        <begin position="430"/>
        <end position="483"/>
    </location>
</feature>
<dbReference type="CDD" id="cd18773">
    <property type="entry name" value="PDC1_HK_sensor"/>
    <property type="match status" value="1"/>
</dbReference>
<keyword evidence="8" id="KW-1133">Transmembrane helix</keyword>
<dbReference type="InterPro" id="IPR005467">
    <property type="entry name" value="His_kinase_dom"/>
</dbReference>
<evidence type="ECO:0000313" key="13">
    <source>
        <dbReference type="Proteomes" id="UP000179266"/>
    </source>
</evidence>
<keyword evidence="6" id="KW-0418">Kinase</keyword>
<evidence type="ECO:0000259" key="10">
    <source>
        <dbReference type="PROSITE" id="PS50113"/>
    </source>
</evidence>
<dbReference type="InterPro" id="IPR036097">
    <property type="entry name" value="HisK_dim/P_sf"/>
</dbReference>
<evidence type="ECO:0000256" key="3">
    <source>
        <dbReference type="ARBA" id="ARBA00012438"/>
    </source>
</evidence>
<dbReference type="SUPFAM" id="SSF158472">
    <property type="entry name" value="HAMP domain-like"/>
    <property type="match status" value="1"/>
</dbReference>
<evidence type="ECO:0000256" key="4">
    <source>
        <dbReference type="ARBA" id="ARBA00022553"/>
    </source>
</evidence>
<dbReference type="Gene3D" id="6.10.340.10">
    <property type="match status" value="1"/>
</dbReference>
<evidence type="ECO:0000256" key="7">
    <source>
        <dbReference type="ARBA" id="ARBA00023012"/>
    </source>
</evidence>
<feature type="transmembrane region" description="Helical" evidence="8">
    <location>
        <begin position="274"/>
        <end position="295"/>
    </location>
</feature>
<dbReference type="InterPro" id="IPR004358">
    <property type="entry name" value="Sig_transdc_His_kin-like_C"/>
</dbReference>
<dbReference type="FunFam" id="3.30.565.10:FF:000006">
    <property type="entry name" value="Sensor histidine kinase WalK"/>
    <property type="match status" value="1"/>
</dbReference>
<dbReference type="GO" id="GO:0016036">
    <property type="term" value="P:cellular response to phosphate starvation"/>
    <property type="evidence" value="ECO:0007669"/>
    <property type="project" value="TreeGrafter"/>
</dbReference>
<evidence type="ECO:0000256" key="8">
    <source>
        <dbReference type="SAM" id="Phobius"/>
    </source>
</evidence>
<dbReference type="InterPro" id="IPR003594">
    <property type="entry name" value="HATPase_dom"/>
</dbReference>
<evidence type="ECO:0000256" key="1">
    <source>
        <dbReference type="ARBA" id="ARBA00000085"/>
    </source>
</evidence>
<dbReference type="Pfam" id="PF00989">
    <property type="entry name" value="PAS"/>
    <property type="match status" value="1"/>
</dbReference>
<dbReference type="InterPro" id="IPR000700">
    <property type="entry name" value="PAS-assoc_C"/>
</dbReference>
<dbReference type="GO" id="GO:0005886">
    <property type="term" value="C:plasma membrane"/>
    <property type="evidence" value="ECO:0007669"/>
    <property type="project" value="TreeGrafter"/>
</dbReference>
<sequence>MKIRYKLLILFIVIAIIPLIVVTVYMKVFGKSGIEGDYETLHDSFLTNTKYFVNRYFEDAHKRILALALQLQGYSTDEIEQKNAFKDFLVKNLDFQFLGVADPENSDYITTLGRATIDTEYSLQNILDWKNVCKEGWMVGTPYRPGNTDVYMIKIAVPIRFKGNKCNVLVGELNFSSIHLYMGKSRFLGSGYLLIMDSKNKVICSNYLPHTPKDAEMIYEQIEEIVSKAEHISTIIKDAHGGKYLVTHTPLQEIRGTIVSFFSTSILYKSEKSMLWYLVLATLITLTIAFLFTGISKKVIIQPMSQITKLIHEIQNGKFGEQIPVEKNDEFGELITSFNLISTQLKTLNQTNQEQIQTEQTKTKAIIDSLADGIIVVNKDLEVILANPMALDILNEPFKPGETLSGSTSPIATVMADIFSRAFVKEGEVFYGELNFGTEYPGRQRTIEVLANGVRRQNGVLIGMVAVLRDISKEKEMERMRSNISSLLSHEIKNPLASIIGMSEIISTDADIDPVTSRNFCQSIFKHSKRIQDLVNDFLNLSRLEDGSLFIKREMLNLKKLIDEILSEQEFHLNQKNIRIRVQIQDEDLFVVGDKNLLTQAFINLITNAIKYNRENGKLDIIGGKTKKTFRLIFADTGIGIKEEEISKIFQRFYRIRSEETANIEGSGLGLPFVKEILDRHGAQIIVESKYMQGSRFIIDFPRRI</sequence>
<dbReference type="Gene3D" id="3.30.565.10">
    <property type="entry name" value="Histidine kinase-like ATPase, C-terminal domain"/>
    <property type="match status" value="1"/>
</dbReference>
<keyword evidence="8" id="KW-0812">Transmembrane</keyword>
<dbReference type="EMBL" id="MGDD01000198">
    <property type="protein sequence ID" value="OGL44977.1"/>
    <property type="molecule type" value="Genomic_DNA"/>
</dbReference>
<dbReference type="AlphaFoldDB" id="A0A1F7RVQ6"/>
<dbReference type="PROSITE" id="PS50113">
    <property type="entry name" value="PAC"/>
    <property type="match status" value="1"/>
</dbReference>
<dbReference type="Pfam" id="PF00672">
    <property type="entry name" value="HAMP"/>
    <property type="match status" value="1"/>
</dbReference>
<reference evidence="12 13" key="1">
    <citation type="journal article" date="2016" name="Nat. Commun.">
        <title>Thousands of microbial genomes shed light on interconnected biogeochemical processes in an aquifer system.</title>
        <authorList>
            <person name="Anantharaman K."/>
            <person name="Brown C.T."/>
            <person name="Hug L.A."/>
            <person name="Sharon I."/>
            <person name="Castelle C.J."/>
            <person name="Probst A.J."/>
            <person name="Thomas B.C."/>
            <person name="Singh A."/>
            <person name="Wilkins M.J."/>
            <person name="Karaoz U."/>
            <person name="Brodie E.L."/>
            <person name="Williams K.H."/>
            <person name="Hubbard S.S."/>
            <person name="Banfield J.F."/>
        </authorList>
    </citation>
    <scope>NUCLEOTIDE SEQUENCE [LARGE SCALE GENOMIC DNA]</scope>
</reference>
<dbReference type="CDD" id="cd00082">
    <property type="entry name" value="HisKA"/>
    <property type="match status" value="1"/>
</dbReference>
<gene>
    <name evidence="12" type="ORF">A2161_06600</name>
</gene>
<dbReference type="InterPro" id="IPR036890">
    <property type="entry name" value="HATPase_C_sf"/>
</dbReference>
<comment type="caution">
    <text evidence="12">The sequence shown here is derived from an EMBL/GenBank/DDBJ whole genome shotgun (WGS) entry which is preliminary data.</text>
</comment>
<feature type="domain" description="Histidine kinase" evidence="9">
    <location>
        <begin position="487"/>
        <end position="705"/>
    </location>
</feature>
<dbReference type="GO" id="GO:0004721">
    <property type="term" value="F:phosphoprotein phosphatase activity"/>
    <property type="evidence" value="ECO:0007669"/>
    <property type="project" value="TreeGrafter"/>
</dbReference>
<keyword evidence="8" id="KW-0472">Membrane</keyword>
<evidence type="ECO:0000259" key="11">
    <source>
        <dbReference type="PROSITE" id="PS50885"/>
    </source>
</evidence>
<dbReference type="Gene3D" id="1.10.287.130">
    <property type="match status" value="1"/>
</dbReference>
<feature type="domain" description="HAMP" evidence="11">
    <location>
        <begin position="298"/>
        <end position="350"/>
    </location>
</feature>
<organism evidence="12 13">
    <name type="scientific">Candidatus Schekmanbacteria bacterium RBG_13_48_7</name>
    <dbReference type="NCBI Taxonomy" id="1817878"/>
    <lineage>
        <taxon>Bacteria</taxon>
        <taxon>Candidatus Schekmaniibacteriota</taxon>
    </lineage>
</organism>
<evidence type="ECO:0000256" key="5">
    <source>
        <dbReference type="ARBA" id="ARBA00022679"/>
    </source>
</evidence>
<dbReference type="SUPFAM" id="SSF55874">
    <property type="entry name" value="ATPase domain of HSP90 chaperone/DNA topoisomerase II/histidine kinase"/>
    <property type="match status" value="1"/>
</dbReference>
<keyword evidence="7" id="KW-0902">Two-component regulatory system</keyword>